<dbReference type="Proteomes" id="UP000268844">
    <property type="component" value="Unassembled WGS sequence"/>
</dbReference>
<evidence type="ECO:0000256" key="1">
    <source>
        <dbReference type="ARBA" id="ARBA00022679"/>
    </source>
</evidence>
<protein>
    <submittedName>
        <fullName evidence="4">Putative acetyltransferase</fullName>
    </submittedName>
</protein>
<dbReference type="InterPro" id="IPR016181">
    <property type="entry name" value="Acyl_CoA_acyltransferase"/>
</dbReference>
<dbReference type="EMBL" id="UZWD01000025">
    <property type="protein sequence ID" value="VDS04936.1"/>
    <property type="molecule type" value="Genomic_DNA"/>
</dbReference>
<dbReference type="PANTHER" id="PTHR43420">
    <property type="entry name" value="ACETYLTRANSFERASE"/>
    <property type="match status" value="1"/>
</dbReference>
<gene>
    <name evidence="4" type="ORF">DEVEQU_02077</name>
</gene>
<keyword evidence="1 4" id="KW-0808">Transferase</keyword>
<dbReference type="RefSeq" id="WP_126150475.1">
    <property type="nucleotide sequence ID" value="NZ_JBHTMH010000004.1"/>
</dbReference>
<evidence type="ECO:0000256" key="2">
    <source>
        <dbReference type="ARBA" id="ARBA00023315"/>
    </source>
</evidence>
<dbReference type="InterPro" id="IPR050680">
    <property type="entry name" value="YpeA/RimI_acetyltransf"/>
</dbReference>
<sequence>MTQLPSTEAFERAGLKAWPGITVDWDRSWIRRAAGGYTKRANSTQCFDPDDFEDADLRVISASSWMIRHKIKPVFRTTPLASPELNATLDEAGWQSIDPSHLFAMELGDVEADPEAQTLAVLDPKFLSVAKRLQGYDDTQMAAMQNLLAAFAIPSAGIVLSRDGQAVASSIMAVADGIVITGNVVTDPTRRRQGLARAMMQSGLAWAKREGARYAALNVQADNDAAQALYRSLGYTHQYDYIYRIPGGSA</sequence>
<evidence type="ECO:0000259" key="3">
    <source>
        <dbReference type="PROSITE" id="PS51186"/>
    </source>
</evidence>
<dbReference type="InterPro" id="IPR000182">
    <property type="entry name" value="GNAT_dom"/>
</dbReference>
<organism evidence="4 5">
    <name type="scientific">Devosia equisanguinis</name>
    <dbReference type="NCBI Taxonomy" id="2490941"/>
    <lineage>
        <taxon>Bacteria</taxon>
        <taxon>Pseudomonadati</taxon>
        <taxon>Pseudomonadota</taxon>
        <taxon>Alphaproteobacteria</taxon>
        <taxon>Hyphomicrobiales</taxon>
        <taxon>Devosiaceae</taxon>
        <taxon>Devosia</taxon>
    </lineage>
</organism>
<dbReference type="CDD" id="cd04301">
    <property type="entry name" value="NAT_SF"/>
    <property type="match status" value="1"/>
</dbReference>
<reference evidence="4 5" key="1">
    <citation type="submission" date="2018-12" db="EMBL/GenBank/DDBJ databases">
        <authorList>
            <person name="Criscuolo A."/>
        </authorList>
    </citation>
    <scope>NUCLEOTIDE SEQUENCE [LARGE SCALE GENOMIC DNA]</scope>
    <source>
        <strain evidence="4">ACIP1116281</strain>
    </source>
</reference>
<accession>A0A3S4DQK3</accession>
<dbReference type="InterPro" id="IPR056935">
    <property type="entry name" value="Rv0428c-like_C"/>
</dbReference>
<dbReference type="GO" id="GO:0016747">
    <property type="term" value="F:acyltransferase activity, transferring groups other than amino-acyl groups"/>
    <property type="evidence" value="ECO:0007669"/>
    <property type="project" value="InterPro"/>
</dbReference>
<dbReference type="OrthoDB" id="9775595at2"/>
<proteinExistence type="predicted"/>
<dbReference type="Pfam" id="PF24553">
    <property type="entry name" value="Rv0428c_C"/>
    <property type="match status" value="1"/>
</dbReference>
<feature type="domain" description="N-acetyltransferase" evidence="3">
    <location>
        <begin position="120"/>
        <end position="250"/>
    </location>
</feature>
<dbReference type="SUPFAM" id="SSF55729">
    <property type="entry name" value="Acyl-CoA N-acyltransferases (Nat)"/>
    <property type="match status" value="1"/>
</dbReference>
<dbReference type="AlphaFoldDB" id="A0A3S4DQK3"/>
<dbReference type="Gene3D" id="3.40.630.30">
    <property type="match status" value="1"/>
</dbReference>
<keyword evidence="2" id="KW-0012">Acyltransferase</keyword>
<dbReference type="PROSITE" id="PS51186">
    <property type="entry name" value="GNAT"/>
    <property type="match status" value="1"/>
</dbReference>
<name>A0A3S4DQK3_9HYPH</name>
<evidence type="ECO:0000313" key="5">
    <source>
        <dbReference type="Proteomes" id="UP000268844"/>
    </source>
</evidence>
<keyword evidence="5" id="KW-1185">Reference proteome</keyword>
<evidence type="ECO:0000313" key="4">
    <source>
        <dbReference type="EMBL" id="VDS04936.1"/>
    </source>
</evidence>